<dbReference type="InterPro" id="IPR011766">
    <property type="entry name" value="TPP_enzyme_TPP-bd"/>
</dbReference>
<reference evidence="18 19" key="1">
    <citation type="submission" date="2020-12" db="EMBL/GenBank/DDBJ databases">
        <title>FDA dAtabase for Regulatory Grade micrObial Sequences (FDA-ARGOS): Supporting development and validation of Infectious Disease Dx tests.</title>
        <authorList>
            <person name="Kerrigan L."/>
            <person name="Long C."/>
            <person name="Tallon L."/>
            <person name="Sadzewicz L."/>
            <person name="Zhao X."/>
            <person name="Boylan J."/>
            <person name="Ott S."/>
            <person name="Bowen H."/>
            <person name="Vavikolanu K."/>
            <person name="Mehta A."/>
            <person name="Aluvathingal J."/>
            <person name="Nadendla S."/>
            <person name="Yan Y."/>
            <person name="Sichtig H."/>
        </authorList>
    </citation>
    <scope>NUCLEOTIDE SEQUENCE [LARGE SCALE GENOMIC DNA]</scope>
    <source>
        <strain evidence="18 19">FDAARGOS_1031</strain>
    </source>
</reference>
<evidence type="ECO:0000256" key="7">
    <source>
        <dbReference type="ARBA" id="ARBA00022679"/>
    </source>
</evidence>
<sequence>METTQIQDKAIQTDSKNLFKEGDTISGSQALLDALVAEGVHTIFGYPGGAIMPIYDALYDFQDTLKHILVRHEQGGIHAAQGYARTSGEVGVAFATSGPGATNLVTGLADAQIDSTPLVCITGQVFAHLLGTDAFQETDVINVTMPVTKWNYQVTDATQLPAVLAKAFFIARSGRPGPVLIDITKNAQLQQFEYPGYTKCDHLRSYRPKPIVRNEYIERAAEIINEAKKPFVIFGQGVILGKAEKDFLNFIEKGNFPAAWTIMGESAIPTDHPLGVGMLGMHGNYGPNVLTNECDVLIAIGMRFDDRVTGRLDKYAKQAQVIHLDIDPAEVDKNVKTTVPVWGDCKETLPLLTKLIKSNDHSEWLAEFRKYEAEEEKQCIQPEKNPEGEVLSMAEVLEALNELTNGDAVIVTDVGQHQMVACRYAKFNQTRSNITSGGLGTMGFGLPAAIGAKYGAPDRTVVAIAGDGGFQMTLQELGTIMQYDIDVKILILNNEFLGMVRQWQELFNDRRYSSVNITSPNFVALAGAYGIHGNSVKVRTDLKAALKTMLEHKGSYLLEVMVGKENNVFPMVPQGCSVAEIRLK</sequence>
<comment type="similarity">
    <text evidence="3 14">Belongs to the TPP enzyme family.</text>
</comment>
<comment type="catalytic activity">
    <reaction evidence="13 14">
        <text>2 pyruvate + H(+) = (2S)-2-acetolactate + CO2</text>
        <dbReference type="Rhea" id="RHEA:25249"/>
        <dbReference type="ChEBI" id="CHEBI:15361"/>
        <dbReference type="ChEBI" id="CHEBI:15378"/>
        <dbReference type="ChEBI" id="CHEBI:16526"/>
        <dbReference type="ChEBI" id="CHEBI:58476"/>
        <dbReference type="EC" id="2.2.1.6"/>
    </reaction>
</comment>
<dbReference type="InterPro" id="IPR012001">
    <property type="entry name" value="Thiamin_PyroP_enz_TPP-bd_dom"/>
</dbReference>
<evidence type="ECO:0000313" key="19">
    <source>
        <dbReference type="Proteomes" id="UP000595426"/>
    </source>
</evidence>
<dbReference type="InterPro" id="IPR045229">
    <property type="entry name" value="TPP_enz"/>
</dbReference>
<dbReference type="Pfam" id="PF02775">
    <property type="entry name" value="TPP_enzyme_C"/>
    <property type="match status" value="1"/>
</dbReference>
<evidence type="ECO:0000256" key="12">
    <source>
        <dbReference type="ARBA" id="ARBA00023304"/>
    </source>
</evidence>
<feature type="domain" description="Thiamine pyrophosphate enzyme central" evidence="15">
    <location>
        <begin position="217"/>
        <end position="350"/>
    </location>
</feature>
<evidence type="ECO:0000259" key="17">
    <source>
        <dbReference type="Pfam" id="PF02776"/>
    </source>
</evidence>
<dbReference type="SUPFAM" id="SSF52467">
    <property type="entry name" value="DHS-like NAD/FAD-binding domain"/>
    <property type="match status" value="1"/>
</dbReference>
<gene>
    <name evidence="18" type="primary">ilvB</name>
    <name evidence="18" type="ORF">I6H88_10630</name>
</gene>
<dbReference type="SUPFAM" id="SSF52518">
    <property type="entry name" value="Thiamin diphosphate-binding fold (THDP-binding)"/>
    <property type="match status" value="2"/>
</dbReference>
<evidence type="ECO:0000256" key="2">
    <source>
        <dbReference type="ARBA" id="ARBA00005025"/>
    </source>
</evidence>
<dbReference type="InterPro" id="IPR012846">
    <property type="entry name" value="Acetolactate_synth_lsu"/>
</dbReference>
<dbReference type="UniPathway" id="UPA00049">
    <property type="reaction ID" value="UER00059"/>
</dbReference>
<dbReference type="GO" id="GO:0030976">
    <property type="term" value="F:thiamine pyrophosphate binding"/>
    <property type="evidence" value="ECO:0007669"/>
    <property type="project" value="UniProtKB-UniRule"/>
</dbReference>
<evidence type="ECO:0000259" key="16">
    <source>
        <dbReference type="Pfam" id="PF02775"/>
    </source>
</evidence>
<keyword evidence="7 14" id="KW-0808">Transferase</keyword>
<evidence type="ECO:0000256" key="6">
    <source>
        <dbReference type="ARBA" id="ARBA00022630"/>
    </source>
</evidence>
<organism evidence="18 19">
    <name type="scientific">Elizabethkingia bruuniana</name>
    <dbReference type="NCBI Taxonomy" id="1756149"/>
    <lineage>
        <taxon>Bacteria</taxon>
        <taxon>Pseudomonadati</taxon>
        <taxon>Bacteroidota</taxon>
        <taxon>Flavobacteriia</taxon>
        <taxon>Flavobacteriales</taxon>
        <taxon>Weeksellaceae</taxon>
        <taxon>Elizabethkingia</taxon>
    </lineage>
</organism>
<dbReference type="InterPro" id="IPR029061">
    <property type="entry name" value="THDP-binding"/>
</dbReference>
<dbReference type="FunFam" id="3.40.50.1220:FF:000008">
    <property type="entry name" value="Acetolactate synthase"/>
    <property type="match status" value="1"/>
</dbReference>
<dbReference type="PROSITE" id="PS00187">
    <property type="entry name" value="TPP_ENZYMES"/>
    <property type="match status" value="1"/>
</dbReference>
<dbReference type="FunFam" id="3.40.50.970:FF:000016">
    <property type="entry name" value="Acetolactate synthase"/>
    <property type="match status" value="1"/>
</dbReference>
<keyword evidence="10 14" id="KW-0460">Magnesium</keyword>
<keyword evidence="12 14" id="KW-0100">Branched-chain amino acid biosynthesis</keyword>
<name>A0A7T7V330_9FLAO</name>
<comment type="cofactor">
    <cofactor evidence="14">
        <name>Mg(2+)</name>
        <dbReference type="ChEBI" id="CHEBI:18420"/>
    </cofactor>
    <text evidence="14">Binds 1 Mg(2+) ion per subunit.</text>
</comment>
<dbReference type="GO" id="GO:0050660">
    <property type="term" value="F:flavin adenine dinucleotide binding"/>
    <property type="evidence" value="ECO:0007669"/>
    <property type="project" value="InterPro"/>
</dbReference>
<dbReference type="GeneID" id="93131292"/>
<evidence type="ECO:0000256" key="13">
    <source>
        <dbReference type="ARBA" id="ARBA00048670"/>
    </source>
</evidence>
<dbReference type="NCBIfam" id="TIGR00118">
    <property type="entry name" value="acolac_lg"/>
    <property type="match status" value="1"/>
</dbReference>
<dbReference type="GO" id="GO:0005948">
    <property type="term" value="C:acetolactate synthase complex"/>
    <property type="evidence" value="ECO:0007669"/>
    <property type="project" value="TreeGrafter"/>
</dbReference>
<comment type="pathway">
    <text evidence="2 14">Amino-acid biosynthesis; L-valine biosynthesis; L-valine from pyruvate: step 1/4.</text>
</comment>
<keyword evidence="9" id="KW-0274">FAD</keyword>
<dbReference type="PANTHER" id="PTHR18968">
    <property type="entry name" value="THIAMINE PYROPHOSPHATE ENZYMES"/>
    <property type="match status" value="1"/>
</dbReference>
<dbReference type="CDD" id="cd07035">
    <property type="entry name" value="TPP_PYR_POX_like"/>
    <property type="match status" value="1"/>
</dbReference>
<dbReference type="GO" id="GO:0009099">
    <property type="term" value="P:L-valine biosynthetic process"/>
    <property type="evidence" value="ECO:0007669"/>
    <property type="project" value="UniProtKB-UniPathway"/>
</dbReference>
<dbReference type="UniPathway" id="UPA00047">
    <property type="reaction ID" value="UER00055"/>
</dbReference>
<comment type="cofactor">
    <cofactor evidence="14">
        <name>thiamine diphosphate</name>
        <dbReference type="ChEBI" id="CHEBI:58937"/>
    </cofactor>
    <text evidence="14">Binds 1 thiamine pyrophosphate per subunit.</text>
</comment>
<dbReference type="InterPro" id="IPR000399">
    <property type="entry name" value="TPP-bd_CS"/>
</dbReference>
<evidence type="ECO:0000256" key="14">
    <source>
        <dbReference type="RuleBase" id="RU003591"/>
    </source>
</evidence>
<dbReference type="AlphaFoldDB" id="A0A7T7V330"/>
<feature type="domain" description="Thiamine pyrophosphate enzyme N-terminal TPP-binding" evidence="17">
    <location>
        <begin position="26"/>
        <end position="140"/>
    </location>
</feature>
<keyword evidence="19" id="KW-1185">Reference proteome</keyword>
<dbReference type="GO" id="GO:0003984">
    <property type="term" value="F:acetolactate synthase activity"/>
    <property type="evidence" value="ECO:0007669"/>
    <property type="project" value="UniProtKB-EC"/>
</dbReference>
<dbReference type="CDD" id="cd02015">
    <property type="entry name" value="TPP_AHAS"/>
    <property type="match status" value="1"/>
</dbReference>
<protein>
    <recommendedName>
        <fullName evidence="4 14">Acetolactate synthase</fullName>
        <ecNumber evidence="4 14">2.2.1.6</ecNumber>
    </recommendedName>
</protein>
<evidence type="ECO:0000256" key="11">
    <source>
        <dbReference type="ARBA" id="ARBA00023052"/>
    </source>
</evidence>
<feature type="domain" description="Thiamine pyrophosphate enzyme TPP-binding" evidence="16">
    <location>
        <begin position="413"/>
        <end position="560"/>
    </location>
</feature>
<keyword evidence="5 14" id="KW-0028">Amino-acid biosynthesis</keyword>
<keyword evidence="11 14" id="KW-0786">Thiamine pyrophosphate</keyword>
<dbReference type="InterPro" id="IPR039368">
    <property type="entry name" value="AHAS_TPP"/>
</dbReference>
<dbReference type="Pfam" id="PF00205">
    <property type="entry name" value="TPP_enzyme_M"/>
    <property type="match status" value="1"/>
</dbReference>
<keyword evidence="8 14" id="KW-0479">Metal-binding</keyword>
<keyword evidence="6" id="KW-0285">Flavoprotein</keyword>
<evidence type="ECO:0000256" key="8">
    <source>
        <dbReference type="ARBA" id="ARBA00022723"/>
    </source>
</evidence>
<dbReference type="EC" id="2.2.1.6" evidence="4 14"/>
<dbReference type="GO" id="GO:0000287">
    <property type="term" value="F:magnesium ion binding"/>
    <property type="evidence" value="ECO:0007669"/>
    <property type="project" value="UniProtKB-UniRule"/>
</dbReference>
<evidence type="ECO:0000256" key="3">
    <source>
        <dbReference type="ARBA" id="ARBA00007812"/>
    </source>
</evidence>
<evidence type="ECO:0000256" key="10">
    <source>
        <dbReference type="ARBA" id="ARBA00022842"/>
    </source>
</evidence>
<proteinExistence type="inferred from homology"/>
<accession>A0A7T7V330</accession>
<dbReference type="Gene3D" id="3.40.50.1220">
    <property type="entry name" value="TPP-binding domain"/>
    <property type="match status" value="1"/>
</dbReference>
<evidence type="ECO:0000313" key="18">
    <source>
        <dbReference type="EMBL" id="QQN60995.1"/>
    </source>
</evidence>
<comment type="pathway">
    <text evidence="1 14">Amino-acid biosynthesis; L-isoleucine biosynthesis; L-isoleucine from 2-oxobutanoate: step 1/4.</text>
</comment>
<dbReference type="Gene3D" id="3.40.50.970">
    <property type="match status" value="2"/>
</dbReference>
<evidence type="ECO:0000256" key="9">
    <source>
        <dbReference type="ARBA" id="ARBA00022827"/>
    </source>
</evidence>
<evidence type="ECO:0000256" key="1">
    <source>
        <dbReference type="ARBA" id="ARBA00004974"/>
    </source>
</evidence>
<dbReference type="EMBL" id="CP067018">
    <property type="protein sequence ID" value="QQN60995.1"/>
    <property type="molecule type" value="Genomic_DNA"/>
</dbReference>
<dbReference type="GO" id="GO:0009097">
    <property type="term" value="P:isoleucine biosynthetic process"/>
    <property type="evidence" value="ECO:0007669"/>
    <property type="project" value="UniProtKB-UniPathway"/>
</dbReference>
<dbReference type="Proteomes" id="UP000595426">
    <property type="component" value="Chromosome"/>
</dbReference>
<dbReference type="OrthoDB" id="4494979at2"/>
<dbReference type="InterPro" id="IPR012000">
    <property type="entry name" value="Thiamin_PyroP_enz_cen_dom"/>
</dbReference>
<dbReference type="KEGG" id="egm:AYC65_00160"/>
<evidence type="ECO:0000259" key="15">
    <source>
        <dbReference type="Pfam" id="PF00205"/>
    </source>
</evidence>
<dbReference type="FunFam" id="3.40.50.970:FF:000007">
    <property type="entry name" value="Acetolactate synthase"/>
    <property type="match status" value="1"/>
</dbReference>
<evidence type="ECO:0000256" key="4">
    <source>
        <dbReference type="ARBA" id="ARBA00013145"/>
    </source>
</evidence>
<dbReference type="InterPro" id="IPR029035">
    <property type="entry name" value="DHS-like_NAD/FAD-binding_dom"/>
</dbReference>
<dbReference type="RefSeq" id="WP_034870743.1">
    <property type="nucleotide sequence ID" value="NZ_CBCSDR010000012.1"/>
</dbReference>
<dbReference type="PANTHER" id="PTHR18968:SF13">
    <property type="entry name" value="ACETOLACTATE SYNTHASE CATALYTIC SUBUNIT, MITOCHONDRIAL"/>
    <property type="match status" value="1"/>
</dbReference>
<dbReference type="Pfam" id="PF02776">
    <property type="entry name" value="TPP_enzyme_N"/>
    <property type="match status" value="1"/>
</dbReference>
<evidence type="ECO:0000256" key="5">
    <source>
        <dbReference type="ARBA" id="ARBA00022605"/>
    </source>
</evidence>